<evidence type="ECO:0000313" key="9">
    <source>
        <dbReference type="EMBL" id="PNY27631.1"/>
    </source>
</evidence>
<feature type="compositionally biased region" description="Basic and acidic residues" evidence="6">
    <location>
        <begin position="22"/>
        <end position="52"/>
    </location>
</feature>
<dbReference type="PROSITE" id="PS50850">
    <property type="entry name" value="MFS"/>
    <property type="match status" value="1"/>
</dbReference>
<feature type="transmembrane region" description="Helical" evidence="7">
    <location>
        <begin position="75"/>
        <end position="95"/>
    </location>
</feature>
<dbReference type="InterPro" id="IPR011701">
    <property type="entry name" value="MFS"/>
</dbReference>
<keyword evidence="10" id="KW-1185">Reference proteome</keyword>
<dbReference type="SUPFAM" id="SSF103473">
    <property type="entry name" value="MFS general substrate transporter"/>
    <property type="match status" value="1"/>
</dbReference>
<name>A0A2K3QJC0_9HYPO</name>
<dbReference type="GO" id="GO:0016020">
    <property type="term" value="C:membrane"/>
    <property type="evidence" value="ECO:0007669"/>
    <property type="project" value="UniProtKB-SubCell"/>
</dbReference>
<dbReference type="AlphaFoldDB" id="A0A2K3QJC0"/>
<sequence length="219" mass="23138">MAPPSAGDNEYLSSTSTVAEFPPRDQEKDVERGAESTSPVHDDTEPTRRDADVVDWDGPDDPANPLNWSFSKKTVAVGIVSAITFISPLASSILAPGIPHVMADFNSTNEELASFIVSVYLVGYCFGPLIIAPLSEIYGRAPLYHVCNVLFVIFSIACAVAPNLAALVVFRFFAGLAGSCPMAIGPASIADLVPRQKRGKVMAAYVFGPLLGPVLGPIG</sequence>
<dbReference type="EMBL" id="NRSZ01000372">
    <property type="protein sequence ID" value="PNY27631.1"/>
    <property type="molecule type" value="Genomic_DNA"/>
</dbReference>
<dbReference type="InterPro" id="IPR036259">
    <property type="entry name" value="MFS_trans_sf"/>
</dbReference>
<evidence type="ECO:0000256" key="7">
    <source>
        <dbReference type="SAM" id="Phobius"/>
    </source>
</evidence>
<accession>A0A2K3QJC0</accession>
<evidence type="ECO:0000256" key="6">
    <source>
        <dbReference type="SAM" id="MobiDB-lite"/>
    </source>
</evidence>
<evidence type="ECO:0000256" key="3">
    <source>
        <dbReference type="ARBA" id="ARBA00022692"/>
    </source>
</evidence>
<dbReference type="OrthoDB" id="5141738at2759"/>
<dbReference type="Gene3D" id="1.20.1720.10">
    <property type="entry name" value="Multidrug resistance protein D"/>
    <property type="match status" value="1"/>
</dbReference>
<feature type="transmembrane region" description="Helical" evidence="7">
    <location>
        <begin position="115"/>
        <end position="134"/>
    </location>
</feature>
<protein>
    <submittedName>
        <fullName evidence="9">Transporter</fullName>
    </submittedName>
</protein>
<comment type="caution">
    <text evidence="9">The sequence shown here is derived from an EMBL/GenBank/DDBJ whole genome shotgun (WGS) entry which is preliminary data.</text>
</comment>
<dbReference type="Pfam" id="PF07690">
    <property type="entry name" value="MFS_1"/>
    <property type="match status" value="1"/>
</dbReference>
<keyword evidence="5 7" id="KW-0472">Membrane</keyword>
<dbReference type="PANTHER" id="PTHR23502">
    <property type="entry name" value="MAJOR FACILITATOR SUPERFAMILY"/>
    <property type="match status" value="1"/>
</dbReference>
<evidence type="ECO:0000256" key="5">
    <source>
        <dbReference type="ARBA" id="ARBA00023136"/>
    </source>
</evidence>
<dbReference type="InterPro" id="IPR020846">
    <property type="entry name" value="MFS_dom"/>
</dbReference>
<feature type="transmembrane region" description="Helical" evidence="7">
    <location>
        <begin position="172"/>
        <end position="193"/>
    </location>
</feature>
<evidence type="ECO:0000256" key="1">
    <source>
        <dbReference type="ARBA" id="ARBA00004141"/>
    </source>
</evidence>
<reference evidence="9 10" key="1">
    <citation type="submission" date="2017-08" db="EMBL/GenBank/DDBJ databases">
        <title>Harnessing the power of phylogenomics to disentangle the directionality and signatures of interkingdom host jumping in the parasitic fungal genus Tolypocladium.</title>
        <authorList>
            <person name="Quandt C.A."/>
            <person name="Patterson W."/>
            <person name="Spatafora J.W."/>
        </authorList>
    </citation>
    <scope>NUCLEOTIDE SEQUENCE [LARGE SCALE GENOMIC DNA]</scope>
    <source>
        <strain evidence="9 10">CBS 113982</strain>
    </source>
</reference>
<comment type="subcellular location">
    <subcellularLocation>
        <location evidence="1">Membrane</location>
        <topology evidence="1">Multi-pass membrane protein</topology>
    </subcellularLocation>
</comment>
<feature type="domain" description="Major facilitator superfamily (MFS) profile" evidence="8">
    <location>
        <begin position="76"/>
        <end position="219"/>
    </location>
</feature>
<gene>
    <name evidence="9" type="ORF">TCAP_02446</name>
</gene>
<keyword evidence="4 7" id="KW-1133">Transmembrane helix</keyword>
<evidence type="ECO:0000256" key="2">
    <source>
        <dbReference type="ARBA" id="ARBA00008335"/>
    </source>
</evidence>
<keyword evidence="3 7" id="KW-0812">Transmembrane</keyword>
<evidence type="ECO:0000256" key="4">
    <source>
        <dbReference type="ARBA" id="ARBA00022989"/>
    </source>
</evidence>
<comment type="similarity">
    <text evidence="2">Belongs to the major facilitator superfamily.</text>
</comment>
<dbReference type="GO" id="GO:0022857">
    <property type="term" value="F:transmembrane transporter activity"/>
    <property type="evidence" value="ECO:0007669"/>
    <property type="project" value="InterPro"/>
</dbReference>
<proteinExistence type="inferred from homology"/>
<evidence type="ECO:0000259" key="8">
    <source>
        <dbReference type="PROSITE" id="PS50850"/>
    </source>
</evidence>
<dbReference type="PANTHER" id="PTHR23502:SF68">
    <property type="entry name" value="MULTIDRUG TRANSPORTER, PUTATIVE (AFU_ORTHOLOGUE AFUA_3G01120)-RELATED"/>
    <property type="match status" value="1"/>
</dbReference>
<feature type="transmembrane region" description="Helical" evidence="7">
    <location>
        <begin position="146"/>
        <end position="166"/>
    </location>
</feature>
<dbReference type="STRING" id="45235.A0A2K3QJC0"/>
<feature type="region of interest" description="Disordered" evidence="6">
    <location>
        <begin position="1"/>
        <end position="58"/>
    </location>
</feature>
<evidence type="ECO:0000313" key="10">
    <source>
        <dbReference type="Proteomes" id="UP000236621"/>
    </source>
</evidence>
<organism evidence="9 10">
    <name type="scientific">Tolypocladium capitatum</name>
    <dbReference type="NCBI Taxonomy" id="45235"/>
    <lineage>
        <taxon>Eukaryota</taxon>
        <taxon>Fungi</taxon>
        <taxon>Dikarya</taxon>
        <taxon>Ascomycota</taxon>
        <taxon>Pezizomycotina</taxon>
        <taxon>Sordariomycetes</taxon>
        <taxon>Hypocreomycetidae</taxon>
        <taxon>Hypocreales</taxon>
        <taxon>Ophiocordycipitaceae</taxon>
        <taxon>Tolypocladium</taxon>
    </lineage>
</organism>
<dbReference type="Proteomes" id="UP000236621">
    <property type="component" value="Unassembled WGS sequence"/>
</dbReference>